<proteinExistence type="predicted"/>
<name>A0A9W6V9A6_9PSEU</name>
<gene>
    <name evidence="1" type="ORF">Aglo03_25900</name>
</gene>
<reference evidence="1" key="1">
    <citation type="submission" date="2023-02" db="EMBL/GenBank/DDBJ databases">
        <title>Actinokineospora globicatena NBRC 15670.</title>
        <authorList>
            <person name="Ichikawa N."/>
            <person name="Sato H."/>
            <person name="Tonouchi N."/>
        </authorList>
    </citation>
    <scope>NUCLEOTIDE SEQUENCE</scope>
    <source>
        <strain evidence="1">NBRC 15670</strain>
    </source>
</reference>
<evidence type="ECO:0000313" key="2">
    <source>
        <dbReference type="Proteomes" id="UP001165042"/>
    </source>
</evidence>
<keyword evidence="2" id="KW-1185">Reference proteome</keyword>
<evidence type="ECO:0000313" key="1">
    <source>
        <dbReference type="EMBL" id="GLW91774.1"/>
    </source>
</evidence>
<dbReference type="AlphaFoldDB" id="A0A9W6V9A6"/>
<sequence>MTMIWATVAEVRTYLSDTTLLAGVDDAAVGRHVDRAVRSLVPLVLRWPELDEETDRPAEEDARASVVAAVAETIRVRREADQATVALGGPGAVEVIAAGGGISAGTLTVSGGSRTGGGARIGQRAQAVPIAAVDALLAAGMVGGSVPTW</sequence>
<dbReference type="EMBL" id="BSSD01000003">
    <property type="protein sequence ID" value="GLW91774.1"/>
    <property type="molecule type" value="Genomic_DNA"/>
</dbReference>
<accession>A0A9W6V9A6</accession>
<organism evidence="1 2">
    <name type="scientific">Actinokineospora globicatena</name>
    <dbReference type="NCBI Taxonomy" id="103729"/>
    <lineage>
        <taxon>Bacteria</taxon>
        <taxon>Bacillati</taxon>
        <taxon>Actinomycetota</taxon>
        <taxon>Actinomycetes</taxon>
        <taxon>Pseudonocardiales</taxon>
        <taxon>Pseudonocardiaceae</taxon>
        <taxon>Actinokineospora</taxon>
    </lineage>
</organism>
<comment type="caution">
    <text evidence="1">The sequence shown here is derived from an EMBL/GenBank/DDBJ whole genome shotgun (WGS) entry which is preliminary data.</text>
</comment>
<protein>
    <submittedName>
        <fullName evidence="1">Uncharacterized protein</fullName>
    </submittedName>
</protein>
<dbReference type="Proteomes" id="UP001165042">
    <property type="component" value="Unassembled WGS sequence"/>
</dbReference>